<dbReference type="PANTHER" id="PTHR30621:SF0">
    <property type="entry name" value="BIFUNCTIONAL GLUTAMINE SYNTHETASE ADENYLYLTRANSFERASE_ADENYLYL-REMOVING ENZYME"/>
    <property type="match status" value="1"/>
</dbReference>
<dbReference type="PANTHER" id="PTHR30621">
    <property type="entry name" value="GLUTAMINE SYNTHETASE ADENYLYLTRANSFERASE"/>
    <property type="match status" value="1"/>
</dbReference>
<dbReference type="SUPFAM" id="SSF81593">
    <property type="entry name" value="Nucleotidyltransferase substrate binding subunit/domain"/>
    <property type="match status" value="2"/>
</dbReference>
<dbReference type="OrthoDB" id="9759366at2"/>
<dbReference type="EMBL" id="LT629734">
    <property type="protein sequence ID" value="SDR67825.1"/>
    <property type="molecule type" value="Genomic_DNA"/>
</dbReference>
<evidence type="ECO:0000256" key="5">
    <source>
        <dbReference type="ARBA" id="ARBA00022842"/>
    </source>
</evidence>
<dbReference type="RefSeq" id="WP_092665314.1">
    <property type="nucleotide sequence ID" value="NZ_LT629734.1"/>
</dbReference>
<dbReference type="InterPro" id="IPR023057">
    <property type="entry name" value="GlnE"/>
</dbReference>
<name>A0A1H1L1D6_9MICO</name>
<feature type="domain" description="Glutamate-ammonia ligase adenylyltransferase repeated" evidence="7">
    <location>
        <begin position="607"/>
        <end position="823"/>
    </location>
</feature>
<evidence type="ECO:0000313" key="9">
    <source>
        <dbReference type="EMBL" id="SDR67825.1"/>
    </source>
</evidence>
<organism evidence="9 10">
    <name type="scientific">Agrococcus carbonis</name>
    <dbReference type="NCBI Taxonomy" id="684552"/>
    <lineage>
        <taxon>Bacteria</taxon>
        <taxon>Bacillati</taxon>
        <taxon>Actinomycetota</taxon>
        <taxon>Actinomycetes</taxon>
        <taxon>Micrococcales</taxon>
        <taxon>Microbacteriaceae</taxon>
        <taxon>Agrococcus</taxon>
    </lineage>
</organism>
<dbReference type="Gene3D" id="3.30.460.10">
    <property type="entry name" value="Beta Polymerase, domain 2"/>
    <property type="match status" value="2"/>
</dbReference>
<dbReference type="Pfam" id="PF03710">
    <property type="entry name" value="GlnE"/>
    <property type="match status" value="2"/>
</dbReference>
<dbReference type="GO" id="GO:0005524">
    <property type="term" value="F:ATP binding"/>
    <property type="evidence" value="ECO:0007669"/>
    <property type="project" value="UniProtKB-KW"/>
</dbReference>
<feature type="domain" description="PII-uridylyltransferase/Glutamine-synthetase adenylyltransferase" evidence="8">
    <location>
        <begin position="851"/>
        <end position="989"/>
    </location>
</feature>
<keyword evidence="1 9" id="KW-0808">Transferase</keyword>
<reference evidence="10" key="1">
    <citation type="submission" date="2016-10" db="EMBL/GenBank/DDBJ databases">
        <authorList>
            <person name="Varghese N."/>
            <person name="Submissions S."/>
        </authorList>
    </citation>
    <scope>NUCLEOTIDE SEQUENCE [LARGE SCALE GENOMIC DNA]</scope>
    <source>
        <strain evidence="10">DSM 22965</strain>
    </source>
</reference>
<keyword evidence="9" id="KW-0436">Ligase</keyword>
<keyword evidence="5" id="KW-0460">Magnesium</keyword>
<dbReference type="InterPro" id="IPR043519">
    <property type="entry name" value="NT_sf"/>
</dbReference>
<keyword evidence="3" id="KW-0547">Nucleotide-binding</keyword>
<feature type="domain" description="Glutamate-ammonia ligase adenylyltransferase repeated" evidence="7">
    <location>
        <begin position="93"/>
        <end position="342"/>
    </location>
</feature>
<dbReference type="NCBIfam" id="NF010707">
    <property type="entry name" value="PRK14109.1"/>
    <property type="match status" value="1"/>
</dbReference>
<dbReference type="AlphaFoldDB" id="A0A1H1L1D6"/>
<proteinExistence type="predicted"/>
<dbReference type="STRING" id="684552.SAMN04489719_0326"/>
<dbReference type="GO" id="GO:0000820">
    <property type="term" value="P:regulation of glutamine family amino acid metabolic process"/>
    <property type="evidence" value="ECO:0007669"/>
    <property type="project" value="TreeGrafter"/>
</dbReference>
<sequence>MRVPSPRTRLARLGFREPSRAEACLDELPASLTGVVEECARTADPDTALQMLVRLLRAHGGPAGGDAQGGDALGGDVHEAVADALGDDAARTSLLRVLGGSLGVAEHLERHPEAIRAVARPEPPRAADAYRSSLLEAVAAEGGATTLPRDAAVAAMRDRYRLHLAELVAWDLALEEPQREVDVVSAALADLAAAALEAGLAIARSAARERFGEDADRVRLAVMGMGKTGARELNYISDVDVIWVHGVDEGRVDGSPLEESRATQIATLLARETTAACAQFQAAPPLWEVDANLRPEGRDGALTRTLASHIAYYERWAKTWEFQALLKARPIAGDAELGAAYDAAIRSLVWESSSRDGFVESVQRMRERVTEHIPADEVERQLKLGPGGLRDIEFTVQLLQLVHGADDPTLRQRGTLEALEALAARGIVGRADRDEFSDHYRFLRVLEHRIQFWRMRRTHLMPIEPDELRRLARSARIGGEEALTAQWQSVRRAVRSLHERIFYRPLLGAVASLDRDDVRLTPEAAQRRLRAAGYVDPKGALAHIAELTGGVSRRAQIQRLLLPVLLGWFADGADPDMGLLAFRRLSEALGDSPWFLRMLRDSPVAAQRLSRLLSSSRLIGTLMERIPEAASWLGSDEQLRPRSEEALREEAAAVLARHEGDADAVQRALRGLRRREHLRVAMASALQRADETAVGAALTAIAAALVDAAITLHRPQGLELATITMGRTGGREIGFGSDIDVMHVARGGDDPVGAATVVVRRVQETLADPTLPFELDAALRPEGRQGPLVRTLESYRAYYDRWSEPWEAQALLRARPFAGDAALAGELMAVIDERRYPLEFPASSVREVRRIKARVETERLPQGADRRRHLKLGDGALSDVEWLVQLLQLRHAGHEPGLRTTSTLEALAAAARADLISDRDAEILREAWLLATRIRNALALARARSIDVLPEDRAELEAVARLVGMPAGSAAALEEQYLAATRRARRVFDRRFYE</sequence>
<dbReference type="Proteomes" id="UP000199649">
    <property type="component" value="Chromosome I"/>
</dbReference>
<evidence type="ECO:0000259" key="7">
    <source>
        <dbReference type="Pfam" id="PF03710"/>
    </source>
</evidence>
<keyword evidence="6" id="KW-0511">Multifunctional enzyme</keyword>
<keyword evidence="2 9" id="KW-0548">Nucleotidyltransferase</keyword>
<evidence type="ECO:0000256" key="3">
    <source>
        <dbReference type="ARBA" id="ARBA00022741"/>
    </source>
</evidence>
<dbReference type="GO" id="GO:0016874">
    <property type="term" value="F:ligase activity"/>
    <property type="evidence" value="ECO:0007669"/>
    <property type="project" value="UniProtKB-KW"/>
</dbReference>
<dbReference type="Pfam" id="PF08335">
    <property type="entry name" value="GlnD_UR_UTase"/>
    <property type="match status" value="2"/>
</dbReference>
<dbReference type="GO" id="GO:0008882">
    <property type="term" value="F:[glutamate-ammonia-ligase] adenylyltransferase activity"/>
    <property type="evidence" value="ECO:0007669"/>
    <property type="project" value="InterPro"/>
</dbReference>
<evidence type="ECO:0000256" key="1">
    <source>
        <dbReference type="ARBA" id="ARBA00022679"/>
    </source>
</evidence>
<keyword evidence="4" id="KW-0067">ATP-binding</keyword>
<gene>
    <name evidence="9" type="ORF">SAMN04489719_0326</name>
</gene>
<dbReference type="GO" id="GO:0005829">
    <property type="term" value="C:cytosol"/>
    <property type="evidence" value="ECO:0007669"/>
    <property type="project" value="TreeGrafter"/>
</dbReference>
<feature type="domain" description="PII-uridylyltransferase/Glutamine-synthetase adenylyltransferase" evidence="8">
    <location>
        <begin position="364"/>
        <end position="502"/>
    </location>
</feature>
<evidence type="ECO:0000313" key="10">
    <source>
        <dbReference type="Proteomes" id="UP000199649"/>
    </source>
</evidence>
<evidence type="ECO:0000256" key="2">
    <source>
        <dbReference type="ARBA" id="ARBA00022695"/>
    </source>
</evidence>
<protein>
    <submittedName>
        <fullName evidence="9">Glutamate-ammonia-ligase adenylyltransferase</fullName>
    </submittedName>
</protein>
<dbReference type="SUPFAM" id="SSF81301">
    <property type="entry name" value="Nucleotidyltransferase"/>
    <property type="match status" value="2"/>
</dbReference>
<evidence type="ECO:0000256" key="6">
    <source>
        <dbReference type="ARBA" id="ARBA00023268"/>
    </source>
</evidence>
<dbReference type="InterPro" id="IPR005190">
    <property type="entry name" value="GlnE_rpt_dom"/>
</dbReference>
<dbReference type="CDD" id="cd05401">
    <property type="entry name" value="NT_GlnE_GlnD_like"/>
    <property type="match status" value="1"/>
</dbReference>
<dbReference type="InterPro" id="IPR013546">
    <property type="entry name" value="PII_UdlTrfase/GS_AdlTrfase"/>
</dbReference>
<dbReference type="Gene3D" id="1.20.120.330">
    <property type="entry name" value="Nucleotidyltransferases domain 2"/>
    <property type="match status" value="2"/>
</dbReference>
<accession>A0A1H1L1D6</accession>
<evidence type="ECO:0000259" key="8">
    <source>
        <dbReference type="Pfam" id="PF08335"/>
    </source>
</evidence>
<evidence type="ECO:0000256" key="4">
    <source>
        <dbReference type="ARBA" id="ARBA00022840"/>
    </source>
</evidence>
<keyword evidence="10" id="KW-1185">Reference proteome</keyword>